<dbReference type="InterPro" id="IPR001881">
    <property type="entry name" value="EGF-like_Ca-bd_dom"/>
</dbReference>
<evidence type="ECO:0000256" key="13">
    <source>
        <dbReference type="SAM" id="SignalP"/>
    </source>
</evidence>
<feature type="domain" description="EGF-like" evidence="14">
    <location>
        <begin position="376"/>
        <end position="412"/>
    </location>
</feature>
<keyword evidence="2 11" id="KW-0245">EGF-like domain</keyword>
<dbReference type="Pfam" id="PF25024">
    <property type="entry name" value="EGF_TEN"/>
    <property type="match status" value="1"/>
</dbReference>
<dbReference type="GO" id="GO:0007399">
    <property type="term" value="P:nervous system development"/>
    <property type="evidence" value="ECO:0007669"/>
    <property type="project" value="UniProtKB-ARBA"/>
</dbReference>
<gene>
    <name evidence="15" type="ORF">pdam_00007744</name>
</gene>
<dbReference type="PRINTS" id="PR00010">
    <property type="entry name" value="EGFBLOOD"/>
</dbReference>
<feature type="disulfide bond" evidence="11">
    <location>
        <begin position="200"/>
        <end position="209"/>
    </location>
</feature>
<evidence type="ECO:0000256" key="12">
    <source>
        <dbReference type="SAM" id="MobiDB-lite"/>
    </source>
</evidence>
<feature type="domain" description="EGF-like" evidence="14">
    <location>
        <begin position="175"/>
        <end position="210"/>
    </location>
</feature>
<accession>A0A3M6V035</accession>
<dbReference type="EMBL" id="RCHS01000387">
    <property type="protein sequence ID" value="RMX59199.1"/>
    <property type="molecule type" value="Genomic_DNA"/>
</dbReference>
<dbReference type="InterPro" id="IPR000742">
    <property type="entry name" value="EGF"/>
</dbReference>
<sequence>MKVSFIILAILVLLVVIHKTEGIRENHSGSKSQRQGQNNAAAFWKRSSLHKSEQHKRLKEATKHKMNDVAQSKRQFVPGLPCLNCPFPHIHRIIVHHHPEINLCLPNPCKNGATCTERTGGRYECTCPIGYKGVTCEERSICFSNPCMNGGTCLDETYGYRCSCRVGYSGINCQHHVCKPNPCHNGGSCLEEGSSYRCVCQVGNHGDRCELMSACLSHPCLHGGTCVDTYFLHNNGESNMYAGPSFADYSQNGMSYICKCVSPFSGHNCEDDSCRYCSPNAECILGHCVCSEGYHGDGKTCKKNVCHPNPCKNGGACLPTDSSYDCECTLGWTGPHCETRQYCVPNPCKNGGTCIPEENGYRCSCLSNFEGNDCEKANPCSPNPCQNSGTCKEMNGVATCECTPQYEGNFCNIDKCAKCDSHARCDNGNCVCMEGWVGDGQTCTPKGGPPGSGSISGSSPPGAPASSPIPSSPSSSQGGYGPPGS</sequence>
<evidence type="ECO:0000256" key="3">
    <source>
        <dbReference type="ARBA" id="ARBA00022692"/>
    </source>
</evidence>
<feature type="disulfide bond" evidence="11">
    <location>
        <begin position="365"/>
        <end position="374"/>
    </location>
</feature>
<dbReference type="PROSITE" id="PS00010">
    <property type="entry name" value="ASX_HYDROXYL"/>
    <property type="match status" value="1"/>
</dbReference>
<evidence type="ECO:0000313" key="15">
    <source>
        <dbReference type="EMBL" id="RMX59199.1"/>
    </source>
</evidence>
<dbReference type="Gene3D" id="2.10.25.10">
    <property type="entry name" value="Laminin"/>
    <property type="match status" value="7"/>
</dbReference>
<keyword evidence="8" id="KW-0472">Membrane</keyword>
<comment type="subcellular location">
    <subcellularLocation>
        <location evidence="1">Membrane</location>
        <topology evidence="1">Single-pass membrane protein</topology>
    </subcellularLocation>
</comment>
<feature type="disulfide bond" evidence="11">
    <location>
        <begin position="328"/>
        <end position="337"/>
    </location>
</feature>
<dbReference type="Proteomes" id="UP000275408">
    <property type="component" value="Unassembled WGS sequence"/>
</dbReference>
<comment type="caution">
    <text evidence="11">Lacks conserved residue(s) required for the propagation of feature annotation.</text>
</comment>
<dbReference type="PROSITE" id="PS01186">
    <property type="entry name" value="EGF_2"/>
    <property type="match status" value="4"/>
</dbReference>
<keyword evidence="4 13" id="KW-0732">Signal</keyword>
<dbReference type="FunFam" id="2.10.25.10:FF:000255">
    <property type="entry name" value="Sushi, nidogen and EGF-like domains 1"/>
    <property type="match status" value="1"/>
</dbReference>
<dbReference type="FunFam" id="2.10.25.10:FF:000247">
    <property type="entry name" value="Delta/notch like EGF repeat containing"/>
    <property type="match status" value="1"/>
</dbReference>
<evidence type="ECO:0000256" key="7">
    <source>
        <dbReference type="ARBA" id="ARBA00022989"/>
    </source>
</evidence>
<feature type="domain" description="EGF-like" evidence="14">
    <location>
        <begin position="302"/>
        <end position="338"/>
    </location>
</feature>
<evidence type="ECO:0000256" key="5">
    <source>
        <dbReference type="ARBA" id="ARBA00022737"/>
    </source>
</evidence>
<keyword evidence="6" id="KW-0106">Calcium</keyword>
<proteinExistence type="predicted"/>
<dbReference type="PANTHER" id="PTHR12916:SF9">
    <property type="entry name" value="NEUROGENIC LOCUS NOTCH HOMOLOG PROTEIN 1-RELATED"/>
    <property type="match status" value="1"/>
</dbReference>
<keyword evidence="9 11" id="KW-1015">Disulfide bond</keyword>
<feature type="disulfide bond" evidence="11">
    <location>
        <begin position="260"/>
        <end position="269"/>
    </location>
</feature>
<dbReference type="FunFam" id="2.10.25.10:FF:000066">
    <property type="entry name" value="FAT atypical cadherin 4"/>
    <property type="match status" value="2"/>
</dbReference>
<dbReference type="Pfam" id="PF00008">
    <property type="entry name" value="EGF"/>
    <property type="match status" value="3"/>
</dbReference>
<dbReference type="FunFam" id="2.10.25.10:FF:000309">
    <property type="entry name" value="Uncharacterized protein, isoform A"/>
    <property type="match status" value="1"/>
</dbReference>
<dbReference type="STRING" id="46731.A0A3M6V035"/>
<dbReference type="SMART" id="SM00181">
    <property type="entry name" value="EGF"/>
    <property type="match status" value="9"/>
</dbReference>
<dbReference type="GO" id="GO:0120025">
    <property type="term" value="C:plasma membrane bounded cell projection"/>
    <property type="evidence" value="ECO:0007669"/>
    <property type="project" value="UniProtKB-ARBA"/>
</dbReference>
<dbReference type="PANTHER" id="PTHR12916">
    <property type="entry name" value="CYTOCHROME C OXIDASE POLYPEPTIDE VIC-2"/>
    <property type="match status" value="1"/>
</dbReference>
<reference evidence="15 16" key="1">
    <citation type="journal article" date="2018" name="Sci. Rep.">
        <title>Comparative analysis of the Pocillopora damicornis genome highlights role of immune system in coral evolution.</title>
        <authorList>
            <person name="Cunning R."/>
            <person name="Bay R.A."/>
            <person name="Gillette P."/>
            <person name="Baker A.C."/>
            <person name="Traylor-Knowles N."/>
        </authorList>
    </citation>
    <scope>NUCLEOTIDE SEQUENCE [LARGE SCALE GENOMIC DNA]</scope>
    <source>
        <strain evidence="15">RSMAS</strain>
        <tissue evidence="15">Whole animal</tissue>
    </source>
</reference>
<dbReference type="GO" id="GO:0007219">
    <property type="term" value="P:Notch signaling pathway"/>
    <property type="evidence" value="ECO:0007669"/>
    <property type="project" value="TreeGrafter"/>
</dbReference>
<feature type="signal peptide" evidence="13">
    <location>
        <begin position="1"/>
        <end position="22"/>
    </location>
</feature>
<feature type="disulfide bond" evidence="11">
    <location>
        <begin position="402"/>
        <end position="411"/>
    </location>
</feature>
<feature type="domain" description="EGF-like" evidence="14">
    <location>
        <begin position="339"/>
        <end position="375"/>
    </location>
</feature>
<protein>
    <recommendedName>
        <fullName evidence="14">EGF-like domain-containing protein</fullName>
    </recommendedName>
</protein>
<feature type="disulfide bond" evidence="11">
    <location>
        <begin position="127"/>
        <end position="136"/>
    </location>
</feature>
<evidence type="ECO:0000256" key="10">
    <source>
        <dbReference type="ARBA" id="ARBA00023180"/>
    </source>
</evidence>
<evidence type="ECO:0000313" key="16">
    <source>
        <dbReference type="Proteomes" id="UP000275408"/>
    </source>
</evidence>
<feature type="disulfide bond" evidence="11">
    <location>
        <begin position="164"/>
        <end position="173"/>
    </location>
</feature>
<evidence type="ECO:0000256" key="1">
    <source>
        <dbReference type="ARBA" id="ARBA00004167"/>
    </source>
</evidence>
<dbReference type="CDD" id="cd00054">
    <property type="entry name" value="EGF_CA"/>
    <property type="match status" value="5"/>
</dbReference>
<evidence type="ECO:0000256" key="8">
    <source>
        <dbReference type="ARBA" id="ARBA00023136"/>
    </source>
</evidence>
<comment type="caution">
    <text evidence="15">The sequence shown here is derived from an EMBL/GenBank/DDBJ whole genome shotgun (WGS) entry which is preliminary data.</text>
</comment>
<dbReference type="GO" id="GO:0005112">
    <property type="term" value="F:Notch binding"/>
    <property type="evidence" value="ECO:0007669"/>
    <property type="project" value="TreeGrafter"/>
</dbReference>
<organism evidence="15 16">
    <name type="scientific">Pocillopora damicornis</name>
    <name type="common">Cauliflower coral</name>
    <name type="synonym">Millepora damicornis</name>
    <dbReference type="NCBI Taxonomy" id="46731"/>
    <lineage>
        <taxon>Eukaryota</taxon>
        <taxon>Metazoa</taxon>
        <taxon>Cnidaria</taxon>
        <taxon>Anthozoa</taxon>
        <taxon>Hexacorallia</taxon>
        <taxon>Scleractinia</taxon>
        <taxon>Astrocoeniina</taxon>
        <taxon>Pocilloporidae</taxon>
        <taxon>Pocillopora</taxon>
    </lineage>
</organism>
<dbReference type="SMART" id="SM00179">
    <property type="entry name" value="EGF_CA"/>
    <property type="match status" value="6"/>
</dbReference>
<dbReference type="OrthoDB" id="283575at2759"/>
<dbReference type="AlphaFoldDB" id="A0A3M6V035"/>
<dbReference type="PROSITE" id="PS50026">
    <property type="entry name" value="EGF_3"/>
    <property type="match status" value="7"/>
</dbReference>
<keyword evidence="7" id="KW-1133">Transmembrane helix</keyword>
<feature type="domain" description="EGF-like" evidence="14">
    <location>
        <begin position="211"/>
        <end position="270"/>
    </location>
</feature>
<dbReference type="InterPro" id="IPR000152">
    <property type="entry name" value="EGF-type_Asp/Asn_hydroxyl_site"/>
</dbReference>
<feature type="chain" id="PRO_5018296033" description="EGF-like domain-containing protein" evidence="13">
    <location>
        <begin position="23"/>
        <end position="485"/>
    </location>
</feature>
<feature type="compositionally biased region" description="Low complexity" evidence="12">
    <location>
        <begin position="452"/>
        <end position="477"/>
    </location>
</feature>
<keyword evidence="10" id="KW-0325">Glycoprotein</keyword>
<dbReference type="GO" id="GO:0016020">
    <property type="term" value="C:membrane"/>
    <property type="evidence" value="ECO:0007669"/>
    <property type="project" value="UniProtKB-SubCell"/>
</dbReference>
<keyword evidence="3" id="KW-0812">Transmembrane</keyword>
<dbReference type="SUPFAM" id="SSF57196">
    <property type="entry name" value="EGF/Laminin"/>
    <property type="match status" value="6"/>
</dbReference>
<evidence type="ECO:0000256" key="11">
    <source>
        <dbReference type="PROSITE-ProRule" id="PRU00076"/>
    </source>
</evidence>
<feature type="domain" description="EGF-like" evidence="14">
    <location>
        <begin position="138"/>
        <end position="174"/>
    </location>
</feature>
<evidence type="ECO:0000256" key="4">
    <source>
        <dbReference type="ARBA" id="ARBA00022729"/>
    </source>
</evidence>
<feature type="domain" description="EGF-like" evidence="14">
    <location>
        <begin position="100"/>
        <end position="137"/>
    </location>
</feature>
<evidence type="ECO:0000256" key="9">
    <source>
        <dbReference type="ARBA" id="ARBA00023157"/>
    </source>
</evidence>
<evidence type="ECO:0000256" key="2">
    <source>
        <dbReference type="ARBA" id="ARBA00022536"/>
    </source>
</evidence>
<feature type="region of interest" description="Disordered" evidence="12">
    <location>
        <begin position="444"/>
        <end position="485"/>
    </location>
</feature>
<evidence type="ECO:0000259" key="14">
    <source>
        <dbReference type="PROSITE" id="PS50026"/>
    </source>
</evidence>
<keyword evidence="5" id="KW-0677">Repeat</keyword>
<evidence type="ECO:0000256" key="6">
    <source>
        <dbReference type="ARBA" id="ARBA00022837"/>
    </source>
</evidence>
<dbReference type="GO" id="GO:0071944">
    <property type="term" value="C:cell periphery"/>
    <property type="evidence" value="ECO:0007669"/>
    <property type="project" value="UniProtKB-ARBA"/>
</dbReference>
<dbReference type="PROSITE" id="PS00022">
    <property type="entry name" value="EGF_1"/>
    <property type="match status" value="7"/>
</dbReference>
<name>A0A3M6V035_POCDA</name>
<dbReference type="GO" id="GO:0005509">
    <property type="term" value="F:calcium ion binding"/>
    <property type="evidence" value="ECO:0007669"/>
    <property type="project" value="InterPro"/>
</dbReference>
<keyword evidence="16" id="KW-1185">Reference proteome</keyword>